<gene>
    <name evidence="11" type="ORF">N177_3135</name>
</gene>
<comment type="caution">
    <text evidence="11">The sequence shown here is derived from an EMBL/GenBank/DDBJ whole genome shotgun (WGS) entry which is preliminary data.</text>
</comment>
<dbReference type="AlphaFoldDB" id="V4QTI6"/>
<evidence type="ECO:0000256" key="4">
    <source>
        <dbReference type="ARBA" id="ARBA00022741"/>
    </source>
</evidence>
<dbReference type="STRING" id="631454.N177_3135"/>
<organism evidence="11 12">
    <name type="scientific">Lutibaculum baratangense AMV1</name>
    <dbReference type="NCBI Taxonomy" id="631454"/>
    <lineage>
        <taxon>Bacteria</taxon>
        <taxon>Pseudomonadati</taxon>
        <taxon>Pseudomonadota</taxon>
        <taxon>Alphaproteobacteria</taxon>
        <taxon>Hyphomicrobiales</taxon>
        <taxon>Tepidamorphaceae</taxon>
        <taxon>Lutibaculum</taxon>
    </lineage>
</organism>
<sequence length="626" mass="69579">MLHRMTRALWHRGPDGEGHEILPLTDVDSAGLGHRRLAIIDLSTGAQPMKSHDGRFVITFNGEIYNYLELRRELLDLGARFTTRSDTEVIMEAWRQWGAAGLARLRGMFAFALYDEAERMVVLARDPFGKKPLFVHELPGASGGTQLVFASEIAALLTHPGIRAEIDPASIHDYLCWRYVPSPHTFFRGVRKLMPGGMLVWRDGRIKESRYWLPPEERATPQSVATADIVGNFLEVFDEAVRIRLRADVPVGAFLSGGLDSAAIVATLAHLGVSSIRTFSVGFRGDPSSELAAAEDSARHFGSIHTPVEFGIEALSLLPKLSAHRGAPIAEPADLPIHLMSLEAARHVKVVLSGEGSDEMFGGYPKHLAEMHLGRVRPRGLVSVGSRALLAATSALPGRSRRVGIAARAMAESDFEQRMVRWFGALTPSERQRVWKHGAPQRPVWTVPFRCAPNASPLRRVLHFDQTSWLPDNLLERMDMMTMAASIEARAPFMDTRLAEFASTLPDSWRIRGRTTKRIVRVALAHRLPHGALERPKNGFRLPVGAWFRGPLRDAFSDTLLGQDAVSRDYLDQAVLRAILSEHRDGRRDHDKTLWSLFALETFLRAFSGGRDARVDDQPSRVAIAC</sequence>
<evidence type="ECO:0000256" key="6">
    <source>
        <dbReference type="ARBA" id="ARBA00022962"/>
    </source>
</evidence>
<dbReference type="GO" id="GO:0004066">
    <property type="term" value="F:asparagine synthase (glutamine-hydrolyzing) activity"/>
    <property type="evidence" value="ECO:0007669"/>
    <property type="project" value="UniProtKB-EC"/>
</dbReference>
<dbReference type="InterPro" id="IPR014729">
    <property type="entry name" value="Rossmann-like_a/b/a_fold"/>
</dbReference>
<comment type="catalytic activity">
    <reaction evidence="7">
        <text>L-aspartate + L-glutamine + ATP + H2O = L-asparagine + L-glutamate + AMP + diphosphate + H(+)</text>
        <dbReference type="Rhea" id="RHEA:12228"/>
        <dbReference type="ChEBI" id="CHEBI:15377"/>
        <dbReference type="ChEBI" id="CHEBI:15378"/>
        <dbReference type="ChEBI" id="CHEBI:29985"/>
        <dbReference type="ChEBI" id="CHEBI:29991"/>
        <dbReference type="ChEBI" id="CHEBI:30616"/>
        <dbReference type="ChEBI" id="CHEBI:33019"/>
        <dbReference type="ChEBI" id="CHEBI:58048"/>
        <dbReference type="ChEBI" id="CHEBI:58359"/>
        <dbReference type="ChEBI" id="CHEBI:456215"/>
        <dbReference type="EC" id="6.3.5.4"/>
    </reaction>
</comment>
<dbReference type="InterPro" id="IPR001962">
    <property type="entry name" value="Asn_synthase"/>
</dbReference>
<feature type="binding site" evidence="8">
    <location>
        <begin position="353"/>
        <end position="354"/>
    </location>
    <ligand>
        <name>ATP</name>
        <dbReference type="ChEBI" id="CHEBI:30616"/>
    </ligand>
</feature>
<keyword evidence="12" id="KW-1185">Reference proteome</keyword>
<dbReference type="SUPFAM" id="SSF52402">
    <property type="entry name" value="Adenine nucleotide alpha hydrolases-like"/>
    <property type="match status" value="1"/>
</dbReference>
<name>V4QTI6_9HYPH</name>
<keyword evidence="11" id="KW-0436">Ligase</keyword>
<dbReference type="Proteomes" id="UP000017819">
    <property type="component" value="Unassembled WGS sequence"/>
</dbReference>
<dbReference type="GO" id="GO:0006529">
    <property type="term" value="P:asparagine biosynthetic process"/>
    <property type="evidence" value="ECO:0007669"/>
    <property type="project" value="InterPro"/>
</dbReference>
<dbReference type="SUPFAM" id="SSF56235">
    <property type="entry name" value="N-terminal nucleophile aminohydrolases (Ntn hydrolases)"/>
    <property type="match status" value="1"/>
</dbReference>
<dbReference type="eggNOG" id="COG0367">
    <property type="taxonomic scope" value="Bacteria"/>
</dbReference>
<dbReference type="GO" id="GO:0005524">
    <property type="term" value="F:ATP binding"/>
    <property type="evidence" value="ECO:0007669"/>
    <property type="project" value="UniProtKB-KW"/>
</dbReference>
<dbReference type="EC" id="6.3.5.4" evidence="3"/>
<dbReference type="CDD" id="cd01991">
    <property type="entry name" value="Asn_synthase_B_C"/>
    <property type="match status" value="1"/>
</dbReference>
<feature type="binding site" evidence="8">
    <location>
        <position position="86"/>
    </location>
    <ligand>
        <name>L-glutamine</name>
        <dbReference type="ChEBI" id="CHEBI:58359"/>
    </ligand>
</feature>
<dbReference type="Gene3D" id="3.60.20.10">
    <property type="entry name" value="Glutamine Phosphoribosylpyrophosphate, subunit 1, domain 1"/>
    <property type="match status" value="1"/>
</dbReference>
<dbReference type="GO" id="GO:0005829">
    <property type="term" value="C:cytosol"/>
    <property type="evidence" value="ECO:0007669"/>
    <property type="project" value="TreeGrafter"/>
</dbReference>
<evidence type="ECO:0000259" key="10">
    <source>
        <dbReference type="PROSITE" id="PS51278"/>
    </source>
</evidence>
<dbReference type="CDD" id="cd00712">
    <property type="entry name" value="AsnB"/>
    <property type="match status" value="1"/>
</dbReference>
<evidence type="ECO:0000256" key="7">
    <source>
        <dbReference type="ARBA" id="ARBA00048741"/>
    </source>
</evidence>
<feature type="site" description="Important for beta-aspartyl-AMP intermediate formation" evidence="9">
    <location>
        <position position="355"/>
    </location>
</feature>
<dbReference type="PIRSF" id="PIRSF001589">
    <property type="entry name" value="Asn_synthetase_glu-h"/>
    <property type="match status" value="1"/>
</dbReference>
<keyword evidence="5 8" id="KW-0067">ATP-binding</keyword>
<evidence type="ECO:0000313" key="11">
    <source>
        <dbReference type="EMBL" id="ESR23067.1"/>
    </source>
</evidence>
<dbReference type="NCBIfam" id="TIGR01536">
    <property type="entry name" value="asn_synth_AEB"/>
    <property type="match status" value="1"/>
</dbReference>
<proteinExistence type="inferred from homology"/>
<dbReference type="InterPro" id="IPR017932">
    <property type="entry name" value="GATase_2_dom"/>
</dbReference>
<comment type="similarity">
    <text evidence="2">Belongs to the asparagine synthetase family.</text>
</comment>
<protein>
    <recommendedName>
        <fullName evidence="3">asparagine synthase (glutamine-hydrolyzing)</fullName>
        <ecNumber evidence="3">6.3.5.4</ecNumber>
    </recommendedName>
</protein>
<reference evidence="11 12" key="1">
    <citation type="journal article" date="2014" name="Genome Announc.">
        <title>Draft Genome Sequence of Lutibaculum baratangense Strain AMV1T, Isolated from a Mud Volcano in Andamans, India.</title>
        <authorList>
            <person name="Singh A."/>
            <person name="Sreenivas A."/>
            <person name="Sathyanarayana Reddy G."/>
            <person name="Pinnaka A.K."/>
            <person name="Shivaji S."/>
        </authorList>
    </citation>
    <scope>NUCLEOTIDE SEQUENCE [LARGE SCALE GENOMIC DNA]</scope>
    <source>
        <strain evidence="11 12">AMV1</strain>
    </source>
</reference>
<dbReference type="PANTHER" id="PTHR43284">
    <property type="entry name" value="ASPARAGINE SYNTHETASE (GLUTAMINE-HYDROLYZING)"/>
    <property type="match status" value="1"/>
</dbReference>
<accession>V4QTI6</accession>
<dbReference type="InterPro" id="IPR006426">
    <property type="entry name" value="Asn_synth_AEB"/>
</dbReference>
<evidence type="ECO:0000256" key="5">
    <source>
        <dbReference type="ARBA" id="ARBA00022840"/>
    </source>
</evidence>
<dbReference type="PROSITE" id="PS51278">
    <property type="entry name" value="GATASE_TYPE_2"/>
    <property type="match status" value="1"/>
</dbReference>
<evidence type="ECO:0000256" key="8">
    <source>
        <dbReference type="PIRSR" id="PIRSR001589-2"/>
    </source>
</evidence>
<evidence type="ECO:0000256" key="1">
    <source>
        <dbReference type="ARBA" id="ARBA00005187"/>
    </source>
</evidence>
<keyword evidence="4 8" id="KW-0547">Nucleotide-binding</keyword>
<feature type="binding site" evidence="8">
    <location>
        <position position="281"/>
    </location>
    <ligand>
        <name>ATP</name>
        <dbReference type="ChEBI" id="CHEBI:30616"/>
    </ligand>
</feature>
<evidence type="ECO:0000256" key="3">
    <source>
        <dbReference type="ARBA" id="ARBA00012737"/>
    </source>
</evidence>
<keyword evidence="6" id="KW-0315">Glutamine amidotransferase</keyword>
<dbReference type="Pfam" id="PF13537">
    <property type="entry name" value="GATase_7"/>
    <property type="match status" value="1"/>
</dbReference>
<dbReference type="Gene3D" id="3.40.50.620">
    <property type="entry name" value="HUPs"/>
    <property type="match status" value="1"/>
</dbReference>
<comment type="pathway">
    <text evidence="1">Amino-acid biosynthesis; L-asparagine biosynthesis; L-asparagine from L-aspartate (L-Gln route): step 1/1.</text>
</comment>
<feature type="domain" description="Glutamine amidotransferase type-2" evidence="10">
    <location>
        <begin position="1"/>
        <end position="204"/>
    </location>
</feature>
<evidence type="ECO:0000256" key="2">
    <source>
        <dbReference type="ARBA" id="ARBA00005752"/>
    </source>
</evidence>
<evidence type="ECO:0000313" key="12">
    <source>
        <dbReference type="Proteomes" id="UP000017819"/>
    </source>
</evidence>
<dbReference type="EMBL" id="AWXZ01000039">
    <property type="protein sequence ID" value="ESR23067.1"/>
    <property type="molecule type" value="Genomic_DNA"/>
</dbReference>
<dbReference type="PATRIC" id="fig|631454.5.peg.3095"/>
<dbReference type="InterPro" id="IPR033738">
    <property type="entry name" value="AsnB_N"/>
</dbReference>
<dbReference type="Pfam" id="PF00733">
    <property type="entry name" value="Asn_synthase"/>
    <property type="match status" value="1"/>
</dbReference>
<dbReference type="PANTHER" id="PTHR43284:SF1">
    <property type="entry name" value="ASPARAGINE SYNTHETASE"/>
    <property type="match status" value="1"/>
</dbReference>
<evidence type="ECO:0000256" key="9">
    <source>
        <dbReference type="PIRSR" id="PIRSR001589-3"/>
    </source>
</evidence>
<dbReference type="InterPro" id="IPR029055">
    <property type="entry name" value="Ntn_hydrolases_N"/>
</dbReference>
<dbReference type="InterPro" id="IPR051786">
    <property type="entry name" value="ASN_synthetase/amidase"/>
</dbReference>